<reference evidence="1" key="1">
    <citation type="submission" date="2021-07" db="EMBL/GenBank/DDBJ databases">
        <title>Neiella marina sp. nov., isolated from the intestinal content of sea cucumber Apostichopus japonicus.</title>
        <authorList>
            <person name="Bai X."/>
        </authorList>
    </citation>
    <scope>NUCLEOTIDE SEQUENCE</scope>
    <source>
        <strain evidence="1">126</strain>
    </source>
</reference>
<dbReference type="Gene3D" id="6.20.20.10">
    <property type="match status" value="1"/>
</dbReference>
<dbReference type="EMBL" id="JAHZSS010000009">
    <property type="protein sequence ID" value="MBW8191225.1"/>
    <property type="molecule type" value="Genomic_DNA"/>
</dbReference>
<evidence type="ECO:0000313" key="2">
    <source>
        <dbReference type="Proteomes" id="UP001166251"/>
    </source>
</evidence>
<dbReference type="Proteomes" id="UP001166251">
    <property type="component" value="Unassembled WGS sequence"/>
</dbReference>
<proteinExistence type="predicted"/>
<comment type="caution">
    <text evidence="1">The sequence shown here is derived from an EMBL/GenBank/DDBJ whole genome shotgun (WGS) entry which is preliminary data.</text>
</comment>
<protein>
    <submittedName>
        <fullName evidence="1">Uncharacterized protein</fullName>
    </submittedName>
</protein>
<gene>
    <name evidence="1" type="ORF">K0504_09270</name>
</gene>
<dbReference type="InterPro" id="IPR036410">
    <property type="entry name" value="HSP_DnaJ_Cys-rich_dom_sf"/>
</dbReference>
<accession>A0ABS7EG75</accession>
<dbReference type="SUPFAM" id="SSF57938">
    <property type="entry name" value="DnaJ/Hsp40 cysteine-rich domain"/>
    <property type="match status" value="1"/>
</dbReference>
<keyword evidence="2" id="KW-1185">Reference proteome</keyword>
<evidence type="ECO:0000313" key="1">
    <source>
        <dbReference type="EMBL" id="MBW8191225.1"/>
    </source>
</evidence>
<sequence length="65" mass="6847">MEICPECDGAGSLVLVGANGHQSYREAYTCTLCGGSGSVASTQSLMKSNLGRSDSKFWEVLRATD</sequence>
<dbReference type="RefSeq" id="WP_220103906.1">
    <property type="nucleotide sequence ID" value="NZ_JAHZSS010000009.1"/>
</dbReference>
<name>A0ABS7EG75_9GAMM</name>
<organism evidence="1 2">
    <name type="scientific">Neiella holothuriorum</name>
    <dbReference type="NCBI Taxonomy" id="2870530"/>
    <lineage>
        <taxon>Bacteria</taxon>
        <taxon>Pseudomonadati</taxon>
        <taxon>Pseudomonadota</taxon>
        <taxon>Gammaproteobacteria</taxon>
        <taxon>Alteromonadales</taxon>
        <taxon>Echinimonadaceae</taxon>
        <taxon>Neiella</taxon>
    </lineage>
</organism>